<sequence>MTDPDRRWYDEEAGPLVRLYAVTTGRARPSGERLDLMTVIHALPGTGPDPVLPPEQTAILRLCRPRPHPVADIASDSGLPLAVVRVLLGDLLEAGLIRATPPVPPAQLPDARILRRVIDGLRAL</sequence>
<reference evidence="1" key="1">
    <citation type="submission" date="2024-03" db="EMBL/GenBank/DDBJ databases">
        <title>Novel Streptomyces species of biotechnological and ecological value are a feature of Machair soil.</title>
        <authorList>
            <person name="Prole J.R."/>
            <person name="Goodfellow M."/>
            <person name="Allenby N."/>
            <person name="Ward A.C."/>
        </authorList>
    </citation>
    <scope>NUCLEOTIDE SEQUENCE</scope>
    <source>
        <strain evidence="1">MS1.AVA.4</strain>
    </source>
</reference>
<dbReference type="Proteomes" id="UP001375539">
    <property type="component" value="Unassembled WGS sequence"/>
</dbReference>
<protein>
    <submittedName>
        <fullName evidence="1">DUF742 domain-containing protein</fullName>
    </submittedName>
</protein>
<organism evidence="1 2">
    <name type="scientific">Streptomyces pratisoli</name>
    <dbReference type="NCBI Taxonomy" id="3139917"/>
    <lineage>
        <taxon>Bacteria</taxon>
        <taxon>Bacillati</taxon>
        <taxon>Actinomycetota</taxon>
        <taxon>Actinomycetes</taxon>
        <taxon>Kitasatosporales</taxon>
        <taxon>Streptomycetaceae</taxon>
        <taxon>Streptomyces</taxon>
    </lineage>
</organism>
<proteinExistence type="predicted"/>
<evidence type="ECO:0000313" key="1">
    <source>
        <dbReference type="EMBL" id="MEJ8661089.1"/>
    </source>
</evidence>
<accession>A0ACC6QRX1</accession>
<keyword evidence="2" id="KW-1185">Reference proteome</keyword>
<comment type="caution">
    <text evidence="1">The sequence shown here is derived from an EMBL/GenBank/DDBJ whole genome shotgun (WGS) entry which is preliminary data.</text>
</comment>
<gene>
    <name evidence="1" type="ORF">WKI58_32020</name>
</gene>
<dbReference type="EMBL" id="JBBKAI010000002">
    <property type="protein sequence ID" value="MEJ8661089.1"/>
    <property type="molecule type" value="Genomic_DNA"/>
</dbReference>
<evidence type="ECO:0000313" key="2">
    <source>
        <dbReference type="Proteomes" id="UP001375539"/>
    </source>
</evidence>
<name>A0ACC6QRX1_9ACTN</name>